<dbReference type="Proteomes" id="UP000238493">
    <property type="component" value="Unassembled WGS sequence"/>
</dbReference>
<evidence type="ECO:0000256" key="2">
    <source>
        <dbReference type="ARBA" id="ARBA00007637"/>
    </source>
</evidence>
<dbReference type="RefSeq" id="WP_104755487.1">
    <property type="nucleotide sequence ID" value="NZ_JBHEEO010000003.1"/>
</dbReference>
<dbReference type="Gene3D" id="3.90.25.10">
    <property type="entry name" value="UDP-galactose 4-epimerase, domain 1"/>
    <property type="match status" value="1"/>
</dbReference>
<evidence type="ECO:0000259" key="3">
    <source>
        <dbReference type="Pfam" id="PF01370"/>
    </source>
</evidence>
<dbReference type="SUPFAM" id="SSF51735">
    <property type="entry name" value="NAD(P)-binding Rossmann-fold domains"/>
    <property type="match status" value="1"/>
</dbReference>
<dbReference type="Gene3D" id="3.40.50.720">
    <property type="entry name" value="NAD(P)-binding Rossmann-like Domain"/>
    <property type="match status" value="1"/>
</dbReference>
<sequence length="337" mass="37421">MHDEKHYLVLGGAGFIGSHLVRRLLMEGHAVTIINRSPATMIERKFPDKFSRNRLEIVQGNFDDEALLDQFLPRCSACIHLAGSMVPSVSIENKIADIQINLAGTVKLLEIARRRRLKKLIYISSGGTVYGQTTAQLISEDHPTDPISAYGITKLAAEKYLQLFHRLHDLPSITLRLANPFGPGQAEKGIQGAIAVFVERILQGRPVEIWGDGSTIRDYLFIDDVVEAILKAIDYSGPQTMFNIGSGQGTSLNDLCAQIGQHFPPFEKSFKHTRSFDVPRNVLDISRARSNLHWHPRISLADGISRYIAWRKSHGAAQFLKVGAVATPARIEAPEQL</sequence>
<dbReference type="Pfam" id="PF01370">
    <property type="entry name" value="Epimerase"/>
    <property type="match status" value="1"/>
</dbReference>
<reference evidence="4 5" key="1">
    <citation type="submission" date="2018-02" db="EMBL/GenBank/DDBJ databases">
        <title>Draft genome sequence of Ochrobactrum oryzae found in Brazil.</title>
        <authorList>
            <person name="Cerdeira L."/>
            <person name="Andrade F."/>
            <person name="Zacariotto T."/>
            <person name="Barbosa B."/>
            <person name="Santos S."/>
            <person name="Cassetari V."/>
            <person name="Lincopan N."/>
        </authorList>
    </citation>
    <scope>NUCLEOTIDE SEQUENCE [LARGE SCALE GENOMIC DNA]</scope>
    <source>
        <strain evidence="4 5">OA447</strain>
    </source>
</reference>
<evidence type="ECO:0000313" key="5">
    <source>
        <dbReference type="Proteomes" id="UP000238493"/>
    </source>
</evidence>
<comment type="similarity">
    <text evidence="2">Belongs to the NAD(P)-dependent epimerase/dehydratase family.</text>
</comment>
<protein>
    <submittedName>
        <fullName evidence="4">NAD-dependent epimerase</fullName>
    </submittedName>
</protein>
<dbReference type="EMBL" id="PTRC01000016">
    <property type="protein sequence ID" value="PQA73534.1"/>
    <property type="molecule type" value="Genomic_DNA"/>
</dbReference>
<gene>
    <name evidence="4" type="ORF">C3731_09690</name>
</gene>
<comment type="caution">
    <text evidence="4">The sequence shown here is derived from an EMBL/GenBank/DDBJ whole genome shotgun (WGS) entry which is preliminary data.</text>
</comment>
<dbReference type="InterPro" id="IPR036291">
    <property type="entry name" value="NAD(P)-bd_dom_sf"/>
</dbReference>
<keyword evidence="5" id="KW-1185">Reference proteome</keyword>
<feature type="domain" description="NAD-dependent epimerase/dehydratase" evidence="3">
    <location>
        <begin position="8"/>
        <end position="245"/>
    </location>
</feature>
<dbReference type="OrthoDB" id="9811425at2"/>
<organism evidence="4 5">
    <name type="scientific">Brucella oryzae</name>
    <dbReference type="NCBI Taxonomy" id="335286"/>
    <lineage>
        <taxon>Bacteria</taxon>
        <taxon>Pseudomonadati</taxon>
        <taxon>Pseudomonadota</taxon>
        <taxon>Alphaproteobacteria</taxon>
        <taxon>Hyphomicrobiales</taxon>
        <taxon>Brucellaceae</taxon>
        <taxon>Brucella/Ochrobactrum group</taxon>
        <taxon>Brucella</taxon>
    </lineage>
</organism>
<evidence type="ECO:0000313" key="4">
    <source>
        <dbReference type="EMBL" id="PQA73534.1"/>
    </source>
</evidence>
<name>A0A2S7IZV9_9HYPH</name>
<accession>A0A2S7IZV9</accession>
<proteinExistence type="inferred from homology"/>
<dbReference type="PANTHER" id="PTHR43000">
    <property type="entry name" value="DTDP-D-GLUCOSE 4,6-DEHYDRATASE-RELATED"/>
    <property type="match status" value="1"/>
</dbReference>
<dbReference type="AlphaFoldDB" id="A0A2S7IZV9"/>
<evidence type="ECO:0000256" key="1">
    <source>
        <dbReference type="ARBA" id="ARBA00005125"/>
    </source>
</evidence>
<comment type="pathway">
    <text evidence="1">Bacterial outer membrane biogenesis; LPS O-antigen biosynthesis.</text>
</comment>
<dbReference type="InterPro" id="IPR001509">
    <property type="entry name" value="Epimerase_deHydtase"/>
</dbReference>
<dbReference type="PRINTS" id="PR01713">
    <property type="entry name" value="NUCEPIMERASE"/>
</dbReference>